<keyword evidence="10" id="KW-1015">Disulfide bond</keyword>
<dbReference type="SUPFAM" id="SSF63712">
    <property type="entry name" value="Nicotinic receptor ligand binding domain-like"/>
    <property type="match status" value="1"/>
</dbReference>
<keyword evidence="6 17" id="KW-1133">Transmembrane helix</keyword>
<keyword evidence="12" id="KW-0325">Glycoprotein</keyword>
<evidence type="ECO:0000256" key="5">
    <source>
        <dbReference type="ARBA" id="ARBA00022729"/>
    </source>
</evidence>
<proteinExistence type="inferred from homology"/>
<evidence type="ECO:0000256" key="14">
    <source>
        <dbReference type="ARBA" id="ARBA00023286"/>
    </source>
</evidence>
<dbReference type="InterPro" id="IPR006202">
    <property type="entry name" value="Neur_chan_lig-bd"/>
</dbReference>
<evidence type="ECO:0000256" key="9">
    <source>
        <dbReference type="ARBA" id="ARBA00023136"/>
    </source>
</evidence>
<evidence type="ECO:0000256" key="6">
    <source>
        <dbReference type="ARBA" id="ARBA00022989"/>
    </source>
</evidence>
<dbReference type="AlphaFoldDB" id="A0A8S1FBK2"/>
<keyword evidence="9 17" id="KW-0472">Membrane</keyword>
<feature type="transmembrane region" description="Helical" evidence="17">
    <location>
        <begin position="270"/>
        <end position="288"/>
    </location>
</feature>
<keyword evidence="8 17" id="KW-0406">Ion transport</keyword>
<evidence type="ECO:0000259" key="19">
    <source>
        <dbReference type="Pfam" id="PF02931"/>
    </source>
</evidence>
<evidence type="ECO:0000256" key="2">
    <source>
        <dbReference type="ARBA" id="ARBA00022448"/>
    </source>
</evidence>
<dbReference type="InterPro" id="IPR002394">
    <property type="entry name" value="Nicotinic_acetylcholine_rcpt"/>
</dbReference>
<dbReference type="PROSITE" id="PS00236">
    <property type="entry name" value="NEUROTR_ION_CHANNEL"/>
    <property type="match status" value="1"/>
</dbReference>
<dbReference type="PRINTS" id="PR00254">
    <property type="entry name" value="NICOTINICR"/>
</dbReference>
<feature type="signal peptide" evidence="17">
    <location>
        <begin position="1"/>
        <end position="25"/>
    </location>
</feature>
<dbReference type="Proteomes" id="UP000494206">
    <property type="component" value="Unassembled WGS sequence"/>
</dbReference>
<evidence type="ECO:0000256" key="18">
    <source>
        <dbReference type="SAM" id="MobiDB-lite"/>
    </source>
</evidence>
<evidence type="ECO:0000256" key="16">
    <source>
        <dbReference type="ARBA" id="ARBA00034104"/>
    </source>
</evidence>
<dbReference type="InterPro" id="IPR036719">
    <property type="entry name" value="Neuro-gated_channel_TM_sf"/>
</dbReference>
<accession>A0A8S1FBK2</accession>
<organism evidence="21 22">
    <name type="scientific">Caenorhabditis bovis</name>
    <dbReference type="NCBI Taxonomy" id="2654633"/>
    <lineage>
        <taxon>Eukaryota</taxon>
        <taxon>Metazoa</taxon>
        <taxon>Ecdysozoa</taxon>
        <taxon>Nematoda</taxon>
        <taxon>Chromadorea</taxon>
        <taxon>Rhabditida</taxon>
        <taxon>Rhabditina</taxon>
        <taxon>Rhabditomorpha</taxon>
        <taxon>Rhabditoidea</taxon>
        <taxon>Rhabditidae</taxon>
        <taxon>Peloderinae</taxon>
        <taxon>Caenorhabditis</taxon>
    </lineage>
</organism>
<dbReference type="Pfam" id="PF02932">
    <property type="entry name" value="Neur_chan_memb"/>
    <property type="match status" value="1"/>
</dbReference>
<dbReference type="PRINTS" id="PR00252">
    <property type="entry name" value="NRIONCHANNEL"/>
</dbReference>
<dbReference type="NCBIfam" id="TIGR00860">
    <property type="entry name" value="LIC"/>
    <property type="match status" value="1"/>
</dbReference>
<dbReference type="InterPro" id="IPR038050">
    <property type="entry name" value="Neuro_actylchol_rec"/>
</dbReference>
<evidence type="ECO:0000256" key="7">
    <source>
        <dbReference type="ARBA" id="ARBA00023018"/>
    </source>
</evidence>
<dbReference type="InterPro" id="IPR006201">
    <property type="entry name" value="Neur_channel"/>
</dbReference>
<evidence type="ECO:0000259" key="20">
    <source>
        <dbReference type="Pfam" id="PF02932"/>
    </source>
</evidence>
<dbReference type="EMBL" id="CADEPM010000013">
    <property type="protein sequence ID" value="CAB3411329.1"/>
    <property type="molecule type" value="Genomic_DNA"/>
</dbReference>
<evidence type="ECO:0000256" key="1">
    <source>
        <dbReference type="ARBA" id="ARBA00009237"/>
    </source>
</evidence>
<keyword evidence="14" id="KW-1071">Ligand-gated ion channel</keyword>
<evidence type="ECO:0000256" key="13">
    <source>
        <dbReference type="ARBA" id="ARBA00023257"/>
    </source>
</evidence>
<feature type="domain" description="Neurotransmitter-gated ion-channel ligand-binding" evidence="19">
    <location>
        <begin position="29"/>
        <end position="237"/>
    </location>
</feature>
<feature type="chain" id="PRO_5035963527" evidence="17">
    <location>
        <begin position="26"/>
        <end position="483"/>
    </location>
</feature>
<name>A0A8S1FBK2_9PELO</name>
<keyword evidence="7" id="KW-0770">Synapse</keyword>
<evidence type="ECO:0000256" key="17">
    <source>
        <dbReference type="RuleBase" id="RU000687"/>
    </source>
</evidence>
<feature type="region of interest" description="Disordered" evidence="18">
    <location>
        <begin position="363"/>
        <end position="387"/>
    </location>
</feature>
<dbReference type="GO" id="GO:0004888">
    <property type="term" value="F:transmembrane signaling receptor activity"/>
    <property type="evidence" value="ECO:0007669"/>
    <property type="project" value="InterPro"/>
</dbReference>
<sequence length="483" mass="55743">MRQFINGSLQLLLLKLLYLLAKCEASDDEYRLLNDLKEGYNPMERPVSNHSLPVTVKLRIILQQLVDVDEKNQVITLVVWTQYTWNDYKMKWDPMEYGNITTLQIAHGTLWKPDILLFNSANEHFDASFPVNMVVSHNGDVLFAPPGIMQVSCNLDMTWFPYDEQICYLKFGSWTYGKKLDLQIDDSGLPSGHSIDLQYYVPNGEFDLISTPGQRKSTNFLDETYVELYFHLQLKRRVLYYGINWLVPSVLISLSNILGFAMPSECGEKITLQITNLLSVTVFLGMVSEVTPPTSESIPVIAAFFSFSIVILGLSIFATLIIINIFFRHPKSHVMGEWTRFIFLEWLPWLLLMSRPEHTFKRPVKPRHQNEDLESSGTQKSGYSEINQEEEKCRRPRLLVNSQVFNDPSQQALEEIVELLRGFQQKLEEDEEEEEQILDWRFMAMVIDRLSLFAFTALILGTTAVVFLVTPNLFSSNPIIEQK</sequence>
<dbReference type="CDD" id="cd18997">
    <property type="entry name" value="LGIC_ECD_nAChR"/>
    <property type="match status" value="1"/>
</dbReference>
<comment type="similarity">
    <text evidence="1">Belongs to the ligand-gated ion channel (TC 1.A.9) family. Acetylcholine receptor (TC 1.A.9.1) subfamily.</text>
</comment>
<keyword evidence="22" id="KW-1185">Reference proteome</keyword>
<dbReference type="FunFam" id="2.70.170.10:FF:000016">
    <property type="entry name" value="Nicotinic acetylcholine receptor subunit"/>
    <property type="match status" value="1"/>
</dbReference>
<evidence type="ECO:0000256" key="11">
    <source>
        <dbReference type="ARBA" id="ARBA00023170"/>
    </source>
</evidence>
<feature type="compositionally biased region" description="Polar residues" evidence="18">
    <location>
        <begin position="375"/>
        <end position="386"/>
    </location>
</feature>
<evidence type="ECO:0000256" key="12">
    <source>
        <dbReference type="ARBA" id="ARBA00023180"/>
    </source>
</evidence>
<keyword evidence="5 17" id="KW-0732">Signal</keyword>
<feature type="transmembrane region" description="Helical" evidence="17">
    <location>
        <begin position="450"/>
        <end position="469"/>
    </location>
</feature>
<keyword evidence="4 17" id="KW-0812">Transmembrane</keyword>
<dbReference type="GO" id="GO:0045211">
    <property type="term" value="C:postsynaptic membrane"/>
    <property type="evidence" value="ECO:0007669"/>
    <property type="project" value="UniProtKB-SubCell"/>
</dbReference>
<dbReference type="InterPro" id="IPR006029">
    <property type="entry name" value="Neurotrans-gated_channel_TM"/>
</dbReference>
<comment type="subcellular location">
    <subcellularLocation>
        <location evidence="16">Postsynaptic cell membrane</location>
        <topology evidence="16">Multi-pass membrane protein</topology>
    </subcellularLocation>
</comment>
<feature type="transmembrane region" description="Helical" evidence="17">
    <location>
        <begin position="300"/>
        <end position="327"/>
    </location>
</feature>
<dbReference type="GO" id="GO:0022848">
    <property type="term" value="F:acetylcholine-gated monoatomic cation-selective channel activity"/>
    <property type="evidence" value="ECO:0007669"/>
    <property type="project" value="InterPro"/>
</dbReference>
<dbReference type="Gene3D" id="2.70.170.10">
    <property type="entry name" value="Neurotransmitter-gated ion-channel ligand-binding domain"/>
    <property type="match status" value="1"/>
</dbReference>
<keyword evidence="11" id="KW-0675">Receptor</keyword>
<comment type="caution">
    <text evidence="21">The sequence shown here is derived from an EMBL/GenBank/DDBJ whole genome shotgun (WGS) entry which is preliminary data.</text>
</comment>
<evidence type="ECO:0000256" key="3">
    <source>
        <dbReference type="ARBA" id="ARBA00022475"/>
    </source>
</evidence>
<keyword evidence="15 17" id="KW-0407">Ion channel</keyword>
<dbReference type="CDD" id="cd19051">
    <property type="entry name" value="LGIC_TM_cation"/>
    <property type="match status" value="1"/>
</dbReference>
<dbReference type="FunFam" id="1.20.58.390:FF:000128">
    <property type="entry name" value="Neuronal acetylcholine receptor subunit eat-2"/>
    <property type="match status" value="1"/>
</dbReference>
<feature type="transmembrane region" description="Helical" evidence="17">
    <location>
        <begin position="238"/>
        <end position="258"/>
    </location>
</feature>
<dbReference type="Gene3D" id="1.20.58.390">
    <property type="entry name" value="Neurotransmitter-gated ion-channel transmembrane domain"/>
    <property type="match status" value="2"/>
</dbReference>
<dbReference type="SUPFAM" id="SSF90112">
    <property type="entry name" value="Neurotransmitter-gated ion-channel transmembrane pore"/>
    <property type="match status" value="1"/>
</dbReference>
<evidence type="ECO:0000256" key="15">
    <source>
        <dbReference type="ARBA" id="ARBA00023303"/>
    </source>
</evidence>
<dbReference type="InterPro" id="IPR018000">
    <property type="entry name" value="Neurotransmitter_ion_chnl_CS"/>
</dbReference>
<protein>
    <submittedName>
        <fullName evidence="21">Uncharacterized protein</fullName>
    </submittedName>
</protein>
<dbReference type="InterPro" id="IPR036734">
    <property type="entry name" value="Neur_chan_lig-bd_sf"/>
</dbReference>
<evidence type="ECO:0000313" key="21">
    <source>
        <dbReference type="EMBL" id="CAB3411329.1"/>
    </source>
</evidence>
<keyword evidence="13" id="KW-0628">Postsynaptic cell membrane</keyword>
<evidence type="ECO:0000256" key="10">
    <source>
        <dbReference type="ARBA" id="ARBA00023157"/>
    </source>
</evidence>
<reference evidence="21 22" key="1">
    <citation type="submission" date="2020-04" db="EMBL/GenBank/DDBJ databases">
        <authorList>
            <person name="Laetsch R D."/>
            <person name="Stevens L."/>
            <person name="Kumar S."/>
            <person name="Blaxter L. M."/>
        </authorList>
    </citation>
    <scope>NUCLEOTIDE SEQUENCE [LARGE SCALE GENOMIC DNA]</scope>
</reference>
<gene>
    <name evidence="21" type="ORF">CBOVIS_LOCUS12735</name>
</gene>
<dbReference type="Pfam" id="PF02931">
    <property type="entry name" value="Neur_chan_LBD"/>
    <property type="match status" value="1"/>
</dbReference>
<keyword evidence="3" id="KW-1003">Cell membrane</keyword>
<dbReference type="OrthoDB" id="5975154at2759"/>
<evidence type="ECO:0000313" key="22">
    <source>
        <dbReference type="Proteomes" id="UP000494206"/>
    </source>
</evidence>
<dbReference type="PANTHER" id="PTHR18945">
    <property type="entry name" value="NEUROTRANSMITTER GATED ION CHANNEL"/>
    <property type="match status" value="1"/>
</dbReference>
<feature type="domain" description="Neurotransmitter-gated ion-channel transmembrane" evidence="20">
    <location>
        <begin position="246"/>
        <end position="467"/>
    </location>
</feature>
<evidence type="ECO:0000256" key="4">
    <source>
        <dbReference type="ARBA" id="ARBA00022692"/>
    </source>
</evidence>
<keyword evidence="2 17" id="KW-0813">Transport</keyword>
<evidence type="ECO:0000256" key="8">
    <source>
        <dbReference type="ARBA" id="ARBA00023065"/>
    </source>
</evidence>